<dbReference type="PANTHER" id="PTHR22839">
    <property type="entry name" value="THO COMPLEX SUBUNIT 3 THO3"/>
    <property type="match status" value="1"/>
</dbReference>
<dbReference type="InterPro" id="IPR001680">
    <property type="entry name" value="WD40_rpt"/>
</dbReference>
<protein>
    <submittedName>
        <fullName evidence="6">WD40-repeat-containing domain,Anaphase-promoting complex subunit 4, WD40 domain,WD40 repeat, conserved</fullName>
    </submittedName>
</protein>
<dbReference type="PROSITE" id="PS50082">
    <property type="entry name" value="WD_REPEATS_2"/>
    <property type="match status" value="3"/>
</dbReference>
<dbReference type="GO" id="GO:0000445">
    <property type="term" value="C:THO complex part of transcription export complex"/>
    <property type="evidence" value="ECO:0007669"/>
    <property type="project" value="TreeGrafter"/>
</dbReference>
<keyword evidence="5" id="KW-0472">Membrane</keyword>
<sequence length="375" mass="42929">MHIGHTADYRMLAVIPCSINHYMVIWTWLYFEFFILPYFYVLEPYFYTVIMTYWKHFNVDANELKEYFKTHKSVKEFQAHSSKVHSVGWSCDGKRLASCSFDKSVATFTLDKDRLNKEFTYKGHSGSVDQLCWHKFNPDLLSTASGDKTVKVWDVRHQKCSNTITTKGENINITWSPDGHTIAVGNKEDLITFIDMRTLKPISEQQFNFEVNEMSWNNESDLFFLTNGLGCIYVLSFPDLVQRHVVKAHPGTCICIEFAPSGAYFAVGSADASVSLWDLEDLACVQTYNRLDWPVRALSFSYDGKMLASGSEDLYVDISDVTTGEKITEVPIEAATFTVAWHPKQYLLAFACDDKDQFDRKRDTGNLKVFGFSSD</sequence>
<dbReference type="EMBL" id="CABPRJ010001426">
    <property type="protein sequence ID" value="VVC35463.1"/>
    <property type="molecule type" value="Genomic_DNA"/>
</dbReference>
<evidence type="ECO:0000256" key="5">
    <source>
        <dbReference type="SAM" id="Phobius"/>
    </source>
</evidence>
<organism evidence="6 7">
    <name type="scientific">Cinara cedri</name>
    <dbReference type="NCBI Taxonomy" id="506608"/>
    <lineage>
        <taxon>Eukaryota</taxon>
        <taxon>Metazoa</taxon>
        <taxon>Ecdysozoa</taxon>
        <taxon>Arthropoda</taxon>
        <taxon>Hexapoda</taxon>
        <taxon>Insecta</taxon>
        <taxon>Pterygota</taxon>
        <taxon>Neoptera</taxon>
        <taxon>Paraneoptera</taxon>
        <taxon>Hemiptera</taxon>
        <taxon>Sternorrhyncha</taxon>
        <taxon>Aphidomorpha</taxon>
        <taxon>Aphidoidea</taxon>
        <taxon>Aphididae</taxon>
        <taxon>Lachninae</taxon>
        <taxon>Cinara</taxon>
    </lineage>
</organism>
<comment type="similarity">
    <text evidence="3">Belongs to the THOC3 family.</text>
</comment>
<dbReference type="SMART" id="SM00320">
    <property type="entry name" value="WD40"/>
    <property type="match status" value="6"/>
</dbReference>
<dbReference type="PRINTS" id="PR00320">
    <property type="entry name" value="GPROTEINBRPT"/>
</dbReference>
<dbReference type="FunFam" id="2.130.10.10:FF:001007">
    <property type="entry name" value="THO complex subunit 3"/>
    <property type="match status" value="1"/>
</dbReference>
<proteinExistence type="inferred from homology"/>
<dbReference type="PANTHER" id="PTHR22839:SF0">
    <property type="entry name" value="THO COMPLEX SUBUNIT 3"/>
    <property type="match status" value="1"/>
</dbReference>
<evidence type="ECO:0000256" key="1">
    <source>
        <dbReference type="ARBA" id="ARBA00022574"/>
    </source>
</evidence>
<feature type="transmembrane region" description="Helical" evidence="5">
    <location>
        <begin position="12"/>
        <end position="31"/>
    </location>
</feature>
<dbReference type="GO" id="GO:0006406">
    <property type="term" value="P:mRNA export from nucleus"/>
    <property type="evidence" value="ECO:0007669"/>
    <property type="project" value="InterPro"/>
</dbReference>
<evidence type="ECO:0000256" key="4">
    <source>
        <dbReference type="PROSITE-ProRule" id="PRU00221"/>
    </source>
</evidence>
<evidence type="ECO:0000313" key="7">
    <source>
        <dbReference type="Proteomes" id="UP000325440"/>
    </source>
</evidence>
<feature type="repeat" description="WD" evidence="4">
    <location>
        <begin position="246"/>
        <end position="287"/>
    </location>
</feature>
<feature type="repeat" description="WD" evidence="4">
    <location>
        <begin position="121"/>
        <end position="163"/>
    </location>
</feature>
<dbReference type="Proteomes" id="UP000325440">
    <property type="component" value="Unassembled WGS sequence"/>
</dbReference>
<accession>A0A5E4MVM0</accession>
<keyword evidence="5" id="KW-1133">Transmembrane helix</keyword>
<dbReference type="InterPro" id="IPR036322">
    <property type="entry name" value="WD40_repeat_dom_sf"/>
</dbReference>
<keyword evidence="1 4" id="KW-0853">WD repeat</keyword>
<dbReference type="PROSITE" id="PS00678">
    <property type="entry name" value="WD_REPEATS_1"/>
    <property type="match status" value="1"/>
</dbReference>
<dbReference type="InterPro" id="IPR015943">
    <property type="entry name" value="WD40/YVTN_repeat-like_dom_sf"/>
</dbReference>
<dbReference type="AlphaFoldDB" id="A0A5E4MVM0"/>
<dbReference type="InterPro" id="IPR019775">
    <property type="entry name" value="WD40_repeat_CS"/>
</dbReference>
<dbReference type="OrthoDB" id="340259at2759"/>
<evidence type="ECO:0000313" key="6">
    <source>
        <dbReference type="EMBL" id="VVC35463.1"/>
    </source>
</evidence>
<dbReference type="InterPro" id="IPR040132">
    <property type="entry name" value="Tex1/THOC3"/>
</dbReference>
<dbReference type="Gene3D" id="2.130.10.10">
    <property type="entry name" value="YVTN repeat-like/Quinoprotein amine dehydrogenase"/>
    <property type="match status" value="2"/>
</dbReference>
<reference evidence="6 7" key="1">
    <citation type="submission" date="2019-08" db="EMBL/GenBank/DDBJ databases">
        <authorList>
            <person name="Alioto T."/>
            <person name="Alioto T."/>
            <person name="Gomez Garrido J."/>
        </authorList>
    </citation>
    <scope>NUCLEOTIDE SEQUENCE [LARGE SCALE GENOMIC DNA]</scope>
</reference>
<evidence type="ECO:0000256" key="2">
    <source>
        <dbReference type="ARBA" id="ARBA00022737"/>
    </source>
</evidence>
<name>A0A5E4MVM0_9HEMI</name>
<feature type="repeat" description="WD" evidence="4">
    <location>
        <begin position="77"/>
        <end position="118"/>
    </location>
</feature>
<dbReference type="PROSITE" id="PS50294">
    <property type="entry name" value="WD_REPEATS_REGION"/>
    <property type="match status" value="2"/>
</dbReference>
<dbReference type="InterPro" id="IPR020472">
    <property type="entry name" value="WD40_PAC1"/>
</dbReference>
<dbReference type="Pfam" id="PF25174">
    <property type="entry name" value="Beta-prop_THOC3"/>
    <property type="match status" value="1"/>
</dbReference>
<keyword evidence="2" id="KW-0677">Repeat</keyword>
<evidence type="ECO:0000256" key="3">
    <source>
        <dbReference type="ARBA" id="ARBA00046343"/>
    </source>
</evidence>
<gene>
    <name evidence="6" type="ORF">CINCED_3A015190</name>
</gene>
<keyword evidence="5" id="KW-0812">Transmembrane</keyword>
<keyword evidence="7" id="KW-1185">Reference proteome</keyword>
<dbReference type="SUPFAM" id="SSF50978">
    <property type="entry name" value="WD40 repeat-like"/>
    <property type="match status" value="1"/>
</dbReference>